<protein>
    <submittedName>
        <fullName evidence="2">DUF5047 domain-containing protein</fullName>
    </submittedName>
</protein>
<dbReference type="EMBL" id="JABJWZ010000041">
    <property type="protein sequence ID" value="MBB1253165.1"/>
    <property type="molecule type" value="Genomic_DNA"/>
</dbReference>
<evidence type="ECO:0000259" key="1">
    <source>
        <dbReference type="Pfam" id="PF16466"/>
    </source>
</evidence>
<dbReference type="SUPFAM" id="SSF69279">
    <property type="entry name" value="Phage tail proteins"/>
    <property type="match status" value="1"/>
</dbReference>
<dbReference type="Pfam" id="PF16466">
    <property type="entry name" value="DUF5047"/>
    <property type="match status" value="1"/>
</dbReference>
<accession>A0A7W3ZM50</accession>
<dbReference type="InterPro" id="IPR032490">
    <property type="entry name" value="DUF5047"/>
</dbReference>
<dbReference type="Proteomes" id="UP000525686">
    <property type="component" value="Unassembled WGS sequence"/>
</dbReference>
<feature type="domain" description="DUF5047" evidence="1">
    <location>
        <begin position="40"/>
        <end position="164"/>
    </location>
</feature>
<evidence type="ECO:0000313" key="3">
    <source>
        <dbReference type="Proteomes" id="UP000525686"/>
    </source>
</evidence>
<organism evidence="2 3">
    <name type="scientific">Streptomyces alkaliterrae</name>
    <dbReference type="NCBI Taxonomy" id="2213162"/>
    <lineage>
        <taxon>Bacteria</taxon>
        <taxon>Bacillati</taxon>
        <taxon>Actinomycetota</taxon>
        <taxon>Actinomycetes</taxon>
        <taxon>Kitasatosporales</taxon>
        <taxon>Streptomycetaceae</taxon>
        <taxon>Streptomyces</taxon>
    </lineage>
</organism>
<dbReference type="RefSeq" id="WP_181353820.1">
    <property type="nucleotide sequence ID" value="NZ_JABJWZ010000041.1"/>
</dbReference>
<name>A0A7W3ZM50_9ACTN</name>
<proteinExistence type="predicted"/>
<evidence type="ECO:0000313" key="2">
    <source>
        <dbReference type="EMBL" id="MBB1253165.1"/>
    </source>
</evidence>
<dbReference type="AlphaFoldDB" id="A0A7W3ZM50"/>
<sequence>MYPAPSARWLAALRESHVTASRAELHWPDGTVTELPHISGSVTVDRGAQVRRTATVEVPDPGLLPATAADYLAVAGLRIRLLRGLVLDGEPQLVPVFYGRLDSVEGDPDTGPVTLSASGLEALIVDARFEAPYSTRGSTAAVTSITALIRSVIPGAVITSTAPNTALGARTWDAQDDRWDAIQEIATAVGADVWAGPDGVFHIAPLAEVATADPVWEIAAGDGGALIEAGGGWSRQGIYNVVVAEGENLEENVPPVSATVEDDDPGSPTWVGGPFGRVPRFYASPTLTTVNAATTAALKLLREAVKPSATADITSLPNPLLEPGDVVRVVYGSGRSTLHQIQSLAVDLGSAAMTLTMIGGKEDS</sequence>
<comment type="caution">
    <text evidence="2">The sequence shown here is derived from an EMBL/GenBank/DDBJ whole genome shotgun (WGS) entry which is preliminary data.</text>
</comment>
<reference evidence="3" key="1">
    <citation type="submission" date="2020-05" db="EMBL/GenBank/DDBJ databases">
        <title>Classification of alakaliphilic streptomycetes isolated from an alkaline soil next to Lonar Crater, India and a proposal for the recognition of Streptomyces alkaliterrae sp. nov.</title>
        <authorList>
            <person name="Golinska P."/>
        </authorList>
    </citation>
    <scope>NUCLEOTIDE SEQUENCE [LARGE SCALE GENOMIC DNA]</scope>
    <source>
        <strain evidence="3">OF3</strain>
    </source>
</reference>
<gene>
    <name evidence="2" type="ORF">H3146_07245</name>
</gene>